<sequence length="106" mass="11368">MLRGLQKTATVFRQGAGHDHGMDVIGLAEPSPLIIPTQADLEAIYRKQVVRLEALPTGSDQMVAANALLREMLGEVRLLGDPDARDGMLVELRGEASSLFQGVDGT</sequence>
<organism evidence="1 2">
    <name type="scientific">Paracoccus mangrovi</name>
    <dbReference type="NCBI Taxonomy" id="1715645"/>
    <lineage>
        <taxon>Bacteria</taxon>
        <taxon>Pseudomonadati</taxon>
        <taxon>Pseudomonadota</taxon>
        <taxon>Alphaproteobacteria</taxon>
        <taxon>Rhodobacterales</taxon>
        <taxon>Paracoccaceae</taxon>
        <taxon>Paracoccus</taxon>
    </lineage>
</organism>
<name>A0ABV7RC68_9RHOB</name>
<gene>
    <name evidence="1" type="ORF">ACFOMH_20130</name>
</gene>
<comment type="caution">
    <text evidence="1">The sequence shown here is derived from an EMBL/GenBank/DDBJ whole genome shotgun (WGS) entry which is preliminary data.</text>
</comment>
<evidence type="ECO:0000313" key="1">
    <source>
        <dbReference type="EMBL" id="MFC3530478.1"/>
    </source>
</evidence>
<dbReference type="RefSeq" id="WP_377746719.1">
    <property type="nucleotide sequence ID" value="NZ_JBHRXJ010000029.1"/>
</dbReference>
<dbReference type="EMBL" id="JBHRXJ010000029">
    <property type="protein sequence ID" value="MFC3530478.1"/>
    <property type="molecule type" value="Genomic_DNA"/>
</dbReference>
<dbReference type="Proteomes" id="UP001595721">
    <property type="component" value="Unassembled WGS sequence"/>
</dbReference>
<reference evidence="2" key="1">
    <citation type="journal article" date="2019" name="Int. J. Syst. Evol. Microbiol.">
        <title>The Global Catalogue of Microorganisms (GCM) 10K type strain sequencing project: providing services to taxonomists for standard genome sequencing and annotation.</title>
        <authorList>
            <consortium name="The Broad Institute Genomics Platform"/>
            <consortium name="The Broad Institute Genome Sequencing Center for Infectious Disease"/>
            <person name="Wu L."/>
            <person name="Ma J."/>
        </authorList>
    </citation>
    <scope>NUCLEOTIDE SEQUENCE [LARGE SCALE GENOMIC DNA]</scope>
    <source>
        <strain evidence="2">KCTC 42899</strain>
    </source>
</reference>
<accession>A0ABV7RC68</accession>
<keyword evidence="2" id="KW-1185">Reference proteome</keyword>
<evidence type="ECO:0000313" key="2">
    <source>
        <dbReference type="Proteomes" id="UP001595721"/>
    </source>
</evidence>
<proteinExistence type="predicted"/>
<protein>
    <submittedName>
        <fullName evidence="1">Uncharacterized protein</fullName>
    </submittedName>
</protein>